<accession>A0A2A2G8M7</accession>
<dbReference type="InterPro" id="IPR001750">
    <property type="entry name" value="ND/Mrp_TM"/>
</dbReference>
<feature type="transmembrane region" description="Helical" evidence="14">
    <location>
        <begin position="37"/>
        <end position="59"/>
    </location>
</feature>
<evidence type="ECO:0000256" key="3">
    <source>
        <dbReference type="ARBA" id="ARBA00022692"/>
    </source>
</evidence>
<dbReference type="InterPro" id="IPR003945">
    <property type="entry name" value="NU5C-like"/>
</dbReference>
<sequence length="673" mass="74173">MDSATTLTSLIIALPLLGFLVNGLLGLSSKSFRQRKALIGTIANLTVFIPFAIAVYFFINMGQDSAPIFVELFTWIEVGSFSVDIAYQLDQLSILMTLVVTGVGFLIHMYSVGYMWEDEGYWKFFAYLNLFIFAMLNLVMADNLLLLFLGWEGVGLCSYLLIGFWYTDMANSAAGSKAFWYNRVGDFAFLVAMFLTFQHVGSLDFDIILSSLEAIPADDKFWIAFLMFIGATGKSAQIPLFVWLPDAMAGPTSVSALIHAATMVTSGIYLISRMSAMFVMSPEVMMIIAVIGALTAIVAATIALTQNDIKRVLAYSTVSQLGYMFLALGSGAFTAAMFHVVTHAFFKALLFLGSGSVIHAMEHVEHGLHEEGKDVHFDPQDMRFMGGLKEYMPSTYKTFLIATIAIAGIPPLAGFFSKDEILAFTFNAGFAGFAEPLYMVLWGVGIVTAFLTAFYMFRLTFGTFNGEFKLPEKISEAAGAEKHLHESPKSMTIPLWTLGGLSVVGGFLGVPNFLLSTFTHQEEHINLLHNWLYNVTADYELGLSHSVEWILMTVSIFVAVGGVYTAYRMYGSGATEESDAKLADRFGVFYETWKEKYSLDEFYEGLVVHPIVRWSDKGLAKFDMKIVDGVVNTVGGVVRLFGSVFRYVQTGVTSSYALALVLGVILVLSMLIL</sequence>
<proteinExistence type="inferred from homology"/>
<evidence type="ECO:0000256" key="12">
    <source>
        <dbReference type="ARBA" id="ARBA00048026"/>
    </source>
</evidence>
<dbReference type="GO" id="GO:0008137">
    <property type="term" value="F:NADH dehydrogenase (ubiquinone) activity"/>
    <property type="evidence" value="ECO:0007669"/>
    <property type="project" value="InterPro"/>
</dbReference>
<evidence type="ECO:0000256" key="11">
    <source>
        <dbReference type="ARBA" id="ARBA00047726"/>
    </source>
</evidence>
<evidence type="ECO:0000256" key="8">
    <source>
        <dbReference type="ARBA" id="ARBA00022989"/>
    </source>
</evidence>
<dbReference type="NCBIfam" id="TIGR01974">
    <property type="entry name" value="NDH_I_L"/>
    <property type="match status" value="1"/>
</dbReference>
<dbReference type="Pfam" id="PF00662">
    <property type="entry name" value="Proton_antipo_N"/>
    <property type="match status" value="1"/>
</dbReference>
<dbReference type="PRINTS" id="PR01435">
    <property type="entry name" value="NPOXDRDTASE5"/>
</dbReference>
<reference evidence="18 19" key="1">
    <citation type="submission" date="2017-08" db="EMBL/GenBank/DDBJ databases">
        <title>Aliifodinibius alkalisoli sp. nov., isolated from saline alkaline soil.</title>
        <authorList>
            <person name="Liu D."/>
            <person name="Zhang G."/>
        </authorList>
    </citation>
    <scope>NUCLEOTIDE SEQUENCE [LARGE SCALE GENOMIC DNA]</scope>
    <source>
        <strain evidence="18 19">WN023</strain>
    </source>
</reference>
<keyword evidence="19" id="KW-1185">Reference proteome</keyword>
<feature type="domain" description="NADH-Ubiquinone oxidoreductase (complex I) chain 5 N-terminal" evidence="16">
    <location>
        <begin position="75"/>
        <end position="125"/>
    </location>
</feature>
<comment type="catalytic activity">
    <reaction evidence="11">
        <text>a plastoquinone + NADPH + (n+1) H(+)(in) = a plastoquinol + NADP(+) + n H(+)(out)</text>
        <dbReference type="Rhea" id="RHEA:42612"/>
        <dbReference type="Rhea" id="RHEA-COMP:9561"/>
        <dbReference type="Rhea" id="RHEA-COMP:9562"/>
        <dbReference type="ChEBI" id="CHEBI:15378"/>
        <dbReference type="ChEBI" id="CHEBI:17757"/>
        <dbReference type="ChEBI" id="CHEBI:57783"/>
        <dbReference type="ChEBI" id="CHEBI:58349"/>
        <dbReference type="ChEBI" id="CHEBI:62192"/>
    </reaction>
</comment>
<evidence type="ECO:0000256" key="10">
    <source>
        <dbReference type="ARBA" id="ARBA00023136"/>
    </source>
</evidence>
<evidence type="ECO:0000259" key="15">
    <source>
        <dbReference type="Pfam" id="PF00361"/>
    </source>
</evidence>
<gene>
    <name evidence="18" type="ORF">CK503_13270</name>
</gene>
<feature type="transmembrane region" description="Helical" evidence="14">
    <location>
        <begin position="284"/>
        <end position="304"/>
    </location>
</feature>
<dbReference type="PRINTS" id="PR01434">
    <property type="entry name" value="NADHDHGNASE5"/>
</dbReference>
<evidence type="ECO:0000313" key="18">
    <source>
        <dbReference type="EMBL" id="PAU93195.1"/>
    </source>
</evidence>
<feature type="transmembrane region" description="Helical" evidence="14">
    <location>
        <begin position="654"/>
        <end position="672"/>
    </location>
</feature>
<name>A0A2A2G8M7_9BACT</name>
<keyword evidence="8 14" id="KW-1133">Transmembrane helix</keyword>
<feature type="transmembrane region" description="Helical" evidence="14">
    <location>
        <begin position="121"/>
        <end position="139"/>
    </location>
</feature>
<dbReference type="GO" id="GO:0015990">
    <property type="term" value="P:electron transport coupled proton transport"/>
    <property type="evidence" value="ECO:0007669"/>
    <property type="project" value="TreeGrafter"/>
</dbReference>
<dbReference type="NCBIfam" id="NF005141">
    <property type="entry name" value="PRK06590.1"/>
    <property type="match status" value="1"/>
</dbReference>
<comment type="catalytic activity">
    <reaction evidence="12">
        <text>a plastoquinone + NADH + (n+1) H(+)(in) = a plastoquinol + NAD(+) + n H(+)(out)</text>
        <dbReference type="Rhea" id="RHEA:42608"/>
        <dbReference type="Rhea" id="RHEA-COMP:9561"/>
        <dbReference type="Rhea" id="RHEA-COMP:9562"/>
        <dbReference type="ChEBI" id="CHEBI:15378"/>
        <dbReference type="ChEBI" id="CHEBI:17757"/>
        <dbReference type="ChEBI" id="CHEBI:57540"/>
        <dbReference type="ChEBI" id="CHEBI:57945"/>
        <dbReference type="ChEBI" id="CHEBI:62192"/>
    </reaction>
</comment>
<dbReference type="PANTHER" id="PTHR42829">
    <property type="entry name" value="NADH-UBIQUINONE OXIDOREDUCTASE CHAIN 5"/>
    <property type="match status" value="1"/>
</dbReference>
<feature type="domain" description="NADH:ubiquinone/plastoquinone oxidoreductase chloroplast chain 5 C-terminal" evidence="17">
    <location>
        <begin position="485"/>
        <end position="587"/>
    </location>
</feature>
<keyword evidence="7" id="KW-1278">Translocase</keyword>
<evidence type="ECO:0000313" key="19">
    <source>
        <dbReference type="Proteomes" id="UP000218831"/>
    </source>
</evidence>
<dbReference type="Pfam" id="PF01010">
    <property type="entry name" value="Proton_antipo_C"/>
    <property type="match status" value="1"/>
</dbReference>
<dbReference type="Gene3D" id="1.20.5.2700">
    <property type="match status" value="1"/>
</dbReference>
<organism evidence="18 19">
    <name type="scientific">Fodinibius salipaludis</name>
    <dbReference type="NCBI Taxonomy" id="2032627"/>
    <lineage>
        <taxon>Bacteria</taxon>
        <taxon>Pseudomonadati</taxon>
        <taxon>Balneolota</taxon>
        <taxon>Balneolia</taxon>
        <taxon>Balneolales</taxon>
        <taxon>Balneolaceae</taxon>
        <taxon>Fodinibius</taxon>
    </lineage>
</organism>
<feature type="transmembrane region" description="Helical" evidence="14">
    <location>
        <begin position="94"/>
        <end position="115"/>
    </location>
</feature>
<feature type="transmembrane region" description="Helical" evidence="14">
    <location>
        <begin position="6"/>
        <end position="25"/>
    </location>
</feature>
<feature type="transmembrane region" description="Helical" evidence="14">
    <location>
        <begin position="187"/>
        <end position="209"/>
    </location>
</feature>
<feature type="transmembrane region" description="Helical" evidence="14">
    <location>
        <begin position="549"/>
        <end position="567"/>
    </location>
</feature>
<comment type="similarity">
    <text evidence="2">Belongs to the complex I subunit 5 family.</text>
</comment>
<dbReference type="GO" id="GO:0016020">
    <property type="term" value="C:membrane"/>
    <property type="evidence" value="ECO:0007669"/>
    <property type="project" value="UniProtKB-SubCell"/>
</dbReference>
<feature type="transmembrane region" description="Helical" evidence="14">
    <location>
        <begin position="146"/>
        <end position="167"/>
    </location>
</feature>
<dbReference type="Pfam" id="PF00361">
    <property type="entry name" value="Proton_antipo_M"/>
    <property type="match status" value="1"/>
</dbReference>
<evidence type="ECO:0000256" key="2">
    <source>
        <dbReference type="ARBA" id="ARBA00008200"/>
    </source>
</evidence>
<dbReference type="AlphaFoldDB" id="A0A2A2G8M7"/>
<evidence type="ECO:0000259" key="17">
    <source>
        <dbReference type="Pfam" id="PF01010"/>
    </source>
</evidence>
<comment type="caution">
    <text evidence="18">The sequence shown here is derived from an EMBL/GenBank/DDBJ whole genome shotgun (WGS) entry which is preliminary data.</text>
</comment>
<evidence type="ECO:0000256" key="6">
    <source>
        <dbReference type="ARBA" id="ARBA00022957"/>
    </source>
</evidence>
<feature type="transmembrane region" description="Helical" evidence="14">
    <location>
        <begin position="254"/>
        <end position="272"/>
    </location>
</feature>
<keyword evidence="4" id="KW-0874">Quinone</keyword>
<dbReference type="InterPro" id="IPR002128">
    <property type="entry name" value="NADH_UbQ_OxRdtase_chlpt_su5_C"/>
</dbReference>
<dbReference type="GO" id="GO:0003954">
    <property type="term" value="F:NADH dehydrogenase activity"/>
    <property type="evidence" value="ECO:0007669"/>
    <property type="project" value="TreeGrafter"/>
</dbReference>
<dbReference type="Proteomes" id="UP000218831">
    <property type="component" value="Unassembled WGS sequence"/>
</dbReference>
<keyword evidence="5" id="KW-0521">NADP</keyword>
<dbReference type="GO" id="GO:0048038">
    <property type="term" value="F:quinone binding"/>
    <property type="evidence" value="ECO:0007669"/>
    <property type="project" value="UniProtKB-KW"/>
</dbReference>
<protein>
    <submittedName>
        <fullName evidence="18">NADH-quinone oxidoreductase subunit L</fullName>
    </submittedName>
</protein>
<dbReference type="GO" id="GO:0042773">
    <property type="term" value="P:ATP synthesis coupled electron transport"/>
    <property type="evidence" value="ECO:0007669"/>
    <property type="project" value="InterPro"/>
</dbReference>
<evidence type="ECO:0000256" key="4">
    <source>
        <dbReference type="ARBA" id="ARBA00022719"/>
    </source>
</evidence>
<dbReference type="InterPro" id="IPR001516">
    <property type="entry name" value="Proton_antipo_N"/>
</dbReference>
<feature type="transmembrane region" description="Helical" evidence="14">
    <location>
        <begin position="398"/>
        <end position="417"/>
    </location>
</feature>
<dbReference type="RefSeq" id="WP_095607314.1">
    <property type="nucleotide sequence ID" value="NZ_NSKE01000010.1"/>
</dbReference>
<feature type="transmembrane region" description="Helical" evidence="14">
    <location>
        <begin position="493"/>
        <end position="514"/>
    </location>
</feature>
<dbReference type="PANTHER" id="PTHR42829:SF2">
    <property type="entry name" value="NADH-UBIQUINONE OXIDOREDUCTASE CHAIN 5"/>
    <property type="match status" value="1"/>
</dbReference>
<feature type="transmembrane region" description="Helical" evidence="14">
    <location>
        <begin position="324"/>
        <end position="346"/>
    </location>
</feature>
<feature type="transmembrane region" description="Helical" evidence="14">
    <location>
        <begin position="437"/>
        <end position="457"/>
    </location>
</feature>
<keyword evidence="10 14" id="KW-0472">Membrane</keyword>
<evidence type="ECO:0000256" key="13">
    <source>
        <dbReference type="RuleBase" id="RU000320"/>
    </source>
</evidence>
<dbReference type="GO" id="GO:0012505">
    <property type="term" value="C:endomembrane system"/>
    <property type="evidence" value="ECO:0007669"/>
    <property type="project" value="UniProtKB-SubCell"/>
</dbReference>
<evidence type="ECO:0000256" key="14">
    <source>
        <dbReference type="SAM" id="Phobius"/>
    </source>
</evidence>
<keyword evidence="9" id="KW-0520">NAD</keyword>
<dbReference type="InterPro" id="IPR018393">
    <property type="entry name" value="NADHpl_OxRdtase_5_subgr"/>
</dbReference>
<comment type="subcellular location">
    <subcellularLocation>
        <location evidence="1">Endomembrane system</location>
        <topology evidence="1">Multi-pass membrane protein</topology>
    </subcellularLocation>
    <subcellularLocation>
        <location evidence="13">Membrane</location>
        <topology evidence="13">Multi-pass membrane protein</topology>
    </subcellularLocation>
</comment>
<evidence type="ECO:0000256" key="9">
    <source>
        <dbReference type="ARBA" id="ARBA00023027"/>
    </source>
</evidence>
<evidence type="ECO:0000259" key="16">
    <source>
        <dbReference type="Pfam" id="PF00662"/>
    </source>
</evidence>
<dbReference type="EMBL" id="NSKE01000010">
    <property type="protein sequence ID" value="PAU93195.1"/>
    <property type="molecule type" value="Genomic_DNA"/>
</dbReference>
<evidence type="ECO:0000256" key="1">
    <source>
        <dbReference type="ARBA" id="ARBA00004127"/>
    </source>
</evidence>
<keyword evidence="3 13" id="KW-0812">Transmembrane</keyword>
<feature type="domain" description="NADH:quinone oxidoreductase/Mrp antiporter transmembrane" evidence="15">
    <location>
        <begin position="141"/>
        <end position="429"/>
    </location>
</feature>
<evidence type="ECO:0000256" key="7">
    <source>
        <dbReference type="ARBA" id="ARBA00022967"/>
    </source>
</evidence>
<dbReference type="OrthoDB" id="9807568at2"/>
<keyword evidence="6" id="KW-0618">Plastoquinone</keyword>
<evidence type="ECO:0000256" key="5">
    <source>
        <dbReference type="ARBA" id="ARBA00022857"/>
    </source>
</evidence>
<feature type="transmembrane region" description="Helical" evidence="14">
    <location>
        <begin position="221"/>
        <end position="242"/>
    </location>
</feature>